<sequence length="591" mass="66060">MEYLKINNYNPKYKENIFINRNYLHYVIQYEGEISNIKEISGTHITVINDSFAILSVEQSNIEYTFDATEIVNKINESEVSNKFYIVYLEPLTLFSLQQISAIEAVGVNLLQDQMQLNLTGKGVVVGIIDTGIDYLNEEFMDSEGNTRINLIWDQTIDSIKEENREIPFGEVYTKDDINRAIQAKRNGENPYSIVPSRDMNGHGTSMAGIVGAAGKNPDIKGIAPECEFVVIKLVESIGFKYRNGYDESVTVFDASVIFAAIEFLNQYLLIQQKPVVILLPLGSNAGSHKGINLLDSYIESITRNIGIAVVSGTGNEGIEDEHVSGIIQEVSGEEVVDLIMDENQKDCFVEVWVDLPNIMEVGLISPSGEATGIIQLSFNLQEKYEFTIENTKVMINYFVPEKYSGDEFIMINFSNITPGIWSIVLKLKLGSNARYNMWTMQRELLEKGTRFSPSDPYGTITIPGDSSFVIIVAAYNQNNNNLLGYSGTAFRDDKDDKIDFAAGGVNTLTVGLNNTTRIINGTSLAAAIGAGACVLLFQWGIVNGNYPYMYTQSMKTFFRRGAERRRGDKYPNSHLGYGIINFYKIFNNMT</sequence>
<proteinExistence type="inferred from homology"/>
<keyword evidence="6" id="KW-0812">Transmembrane</keyword>
<dbReference type="InterPro" id="IPR023827">
    <property type="entry name" value="Peptidase_S8_Asp-AS"/>
</dbReference>
<dbReference type="Proteomes" id="UP000095594">
    <property type="component" value="Unassembled WGS sequence"/>
</dbReference>
<evidence type="ECO:0000259" key="7">
    <source>
        <dbReference type="Pfam" id="PF00082"/>
    </source>
</evidence>
<feature type="transmembrane region" description="Helical" evidence="6">
    <location>
        <begin position="525"/>
        <end position="547"/>
    </location>
</feature>
<dbReference type="SUPFAM" id="SSF52743">
    <property type="entry name" value="Subtilisin-like"/>
    <property type="match status" value="1"/>
</dbReference>
<dbReference type="PROSITE" id="PS51892">
    <property type="entry name" value="SUBTILASE"/>
    <property type="match status" value="1"/>
</dbReference>
<reference evidence="8 9" key="1">
    <citation type="submission" date="2015-09" db="EMBL/GenBank/DDBJ databases">
        <authorList>
            <consortium name="Pathogen Informatics"/>
        </authorList>
    </citation>
    <scope>NUCLEOTIDE SEQUENCE [LARGE SCALE GENOMIC DNA]</scope>
    <source>
        <strain evidence="8 9">2789STDY5834856</strain>
    </source>
</reference>
<dbReference type="RefSeq" id="WP_055263745.1">
    <property type="nucleotide sequence ID" value="NZ_CABIXQ010000003.1"/>
</dbReference>
<dbReference type="GO" id="GO:0004252">
    <property type="term" value="F:serine-type endopeptidase activity"/>
    <property type="evidence" value="ECO:0007669"/>
    <property type="project" value="UniProtKB-UniRule"/>
</dbReference>
<dbReference type="Pfam" id="PF00082">
    <property type="entry name" value="Peptidase_S8"/>
    <property type="match status" value="2"/>
</dbReference>
<keyword evidence="6" id="KW-1133">Transmembrane helix</keyword>
<keyword evidence="3 5" id="KW-0378">Hydrolase</keyword>
<dbReference type="PANTHER" id="PTHR43806:SF11">
    <property type="entry name" value="CEREVISIN-RELATED"/>
    <property type="match status" value="1"/>
</dbReference>
<dbReference type="CDD" id="cd07478">
    <property type="entry name" value="Peptidases_S8_CspA-like"/>
    <property type="match status" value="1"/>
</dbReference>
<evidence type="ECO:0000256" key="6">
    <source>
        <dbReference type="SAM" id="Phobius"/>
    </source>
</evidence>
<dbReference type="PRINTS" id="PR00723">
    <property type="entry name" value="SUBTILISIN"/>
</dbReference>
<dbReference type="PANTHER" id="PTHR43806">
    <property type="entry name" value="PEPTIDASE S8"/>
    <property type="match status" value="1"/>
</dbReference>
<dbReference type="AlphaFoldDB" id="A0A174AD66"/>
<keyword evidence="6" id="KW-0472">Membrane</keyword>
<evidence type="ECO:0000256" key="1">
    <source>
        <dbReference type="ARBA" id="ARBA00011073"/>
    </source>
</evidence>
<accession>A0A174AD66</accession>
<gene>
    <name evidence="8" type="ORF">ERS852471_00584</name>
</gene>
<dbReference type="Gene3D" id="2.60.120.1290">
    <property type="match status" value="1"/>
</dbReference>
<evidence type="ECO:0000256" key="2">
    <source>
        <dbReference type="ARBA" id="ARBA00022670"/>
    </source>
</evidence>
<feature type="active site" description="Charge relay system" evidence="5">
    <location>
        <position position="130"/>
    </location>
</feature>
<dbReference type="Gene3D" id="3.40.50.200">
    <property type="entry name" value="Peptidase S8/S53 domain"/>
    <property type="match status" value="1"/>
</dbReference>
<evidence type="ECO:0000313" key="8">
    <source>
        <dbReference type="EMBL" id="CUN85839.1"/>
    </source>
</evidence>
<dbReference type="InterPro" id="IPR015500">
    <property type="entry name" value="Peptidase_S8_subtilisin-rel"/>
</dbReference>
<feature type="domain" description="Peptidase S8/S53" evidence="7">
    <location>
        <begin position="460"/>
        <end position="579"/>
    </location>
</feature>
<protein>
    <submittedName>
        <fullName evidence="8">CspA</fullName>
    </submittedName>
</protein>
<dbReference type="InterPro" id="IPR036852">
    <property type="entry name" value="Peptidase_S8/S53_dom_sf"/>
</dbReference>
<evidence type="ECO:0000313" key="9">
    <source>
        <dbReference type="Proteomes" id="UP000095594"/>
    </source>
</evidence>
<feature type="active site" description="Charge relay system" evidence="5">
    <location>
        <position position="203"/>
    </location>
</feature>
<keyword evidence="4 5" id="KW-0720">Serine protease</keyword>
<keyword evidence="2 5" id="KW-0645">Protease</keyword>
<evidence type="ECO:0000256" key="3">
    <source>
        <dbReference type="ARBA" id="ARBA00022801"/>
    </source>
</evidence>
<dbReference type="InterPro" id="IPR034045">
    <property type="entry name" value="Pep_S8_CspA-like"/>
</dbReference>
<organism evidence="8 9">
    <name type="scientific">Clostridium disporicum</name>
    <dbReference type="NCBI Taxonomy" id="84024"/>
    <lineage>
        <taxon>Bacteria</taxon>
        <taxon>Bacillati</taxon>
        <taxon>Bacillota</taxon>
        <taxon>Clostridia</taxon>
        <taxon>Eubacteriales</taxon>
        <taxon>Clostridiaceae</taxon>
        <taxon>Clostridium</taxon>
    </lineage>
</organism>
<dbReference type="InterPro" id="IPR000209">
    <property type="entry name" value="Peptidase_S8/S53_dom"/>
</dbReference>
<name>A0A174AD66_9CLOT</name>
<feature type="active site" description="Charge relay system" evidence="5">
    <location>
        <position position="524"/>
    </location>
</feature>
<dbReference type="GO" id="GO:0006508">
    <property type="term" value="P:proteolysis"/>
    <property type="evidence" value="ECO:0007669"/>
    <property type="project" value="UniProtKB-KW"/>
</dbReference>
<dbReference type="PIRSF" id="PIRSF037894">
    <property type="entry name" value="Subtilisin_rel_CspABC"/>
    <property type="match status" value="1"/>
</dbReference>
<dbReference type="EMBL" id="CYZX01000003">
    <property type="protein sequence ID" value="CUN85839.1"/>
    <property type="molecule type" value="Genomic_DNA"/>
</dbReference>
<comment type="similarity">
    <text evidence="1 5">Belongs to the peptidase S8 family.</text>
</comment>
<evidence type="ECO:0000256" key="4">
    <source>
        <dbReference type="ARBA" id="ARBA00022825"/>
    </source>
</evidence>
<evidence type="ECO:0000256" key="5">
    <source>
        <dbReference type="PROSITE-ProRule" id="PRU01240"/>
    </source>
</evidence>
<feature type="domain" description="Peptidase S8/S53" evidence="7">
    <location>
        <begin position="121"/>
        <end position="318"/>
    </location>
</feature>
<dbReference type="PROSITE" id="PS00136">
    <property type="entry name" value="SUBTILASE_ASP"/>
    <property type="match status" value="1"/>
</dbReference>
<dbReference type="InterPro" id="IPR017310">
    <property type="entry name" value="Pept_S8A_subtilisin_clostridia"/>
</dbReference>
<dbReference type="InterPro" id="IPR050131">
    <property type="entry name" value="Peptidase_S8_subtilisin-like"/>
</dbReference>